<dbReference type="Proteomes" id="UP001604277">
    <property type="component" value="Unassembled WGS sequence"/>
</dbReference>
<accession>A0ABD1S3Q6</accession>
<comment type="caution">
    <text evidence="2">The sequence shown here is derived from an EMBL/GenBank/DDBJ whole genome shotgun (WGS) entry which is preliminary data.</text>
</comment>
<evidence type="ECO:0000313" key="3">
    <source>
        <dbReference type="Proteomes" id="UP001604277"/>
    </source>
</evidence>
<evidence type="ECO:0000256" key="1">
    <source>
        <dbReference type="SAM" id="MobiDB-lite"/>
    </source>
</evidence>
<gene>
    <name evidence="2" type="ORF">Fot_38845</name>
</gene>
<feature type="region of interest" description="Disordered" evidence="1">
    <location>
        <begin position="354"/>
        <end position="413"/>
    </location>
</feature>
<organism evidence="2 3">
    <name type="scientific">Forsythia ovata</name>
    <dbReference type="NCBI Taxonomy" id="205694"/>
    <lineage>
        <taxon>Eukaryota</taxon>
        <taxon>Viridiplantae</taxon>
        <taxon>Streptophyta</taxon>
        <taxon>Embryophyta</taxon>
        <taxon>Tracheophyta</taxon>
        <taxon>Spermatophyta</taxon>
        <taxon>Magnoliopsida</taxon>
        <taxon>eudicotyledons</taxon>
        <taxon>Gunneridae</taxon>
        <taxon>Pentapetalae</taxon>
        <taxon>asterids</taxon>
        <taxon>lamiids</taxon>
        <taxon>Lamiales</taxon>
        <taxon>Oleaceae</taxon>
        <taxon>Forsythieae</taxon>
        <taxon>Forsythia</taxon>
    </lineage>
</organism>
<dbReference type="AlphaFoldDB" id="A0ABD1S3Q6"/>
<proteinExistence type="predicted"/>
<feature type="compositionally biased region" description="Polar residues" evidence="1">
    <location>
        <begin position="401"/>
        <end position="413"/>
    </location>
</feature>
<name>A0ABD1S3Q6_9LAMI</name>
<dbReference type="EMBL" id="JBFOLJ010000011">
    <property type="protein sequence ID" value="KAL2495088.1"/>
    <property type="molecule type" value="Genomic_DNA"/>
</dbReference>
<evidence type="ECO:0000313" key="2">
    <source>
        <dbReference type="EMBL" id="KAL2495088.1"/>
    </source>
</evidence>
<reference evidence="3" key="1">
    <citation type="submission" date="2024-07" db="EMBL/GenBank/DDBJ databases">
        <title>Two chromosome-level genome assemblies of Korean endemic species Abeliophyllum distichum and Forsythia ovata (Oleaceae).</title>
        <authorList>
            <person name="Jang H."/>
        </authorList>
    </citation>
    <scope>NUCLEOTIDE SEQUENCE [LARGE SCALE GENOMIC DNA]</scope>
</reference>
<keyword evidence="3" id="KW-1185">Reference proteome</keyword>
<protein>
    <submittedName>
        <fullName evidence="2">Uncharacterized protein</fullName>
    </submittedName>
</protein>
<sequence length="413" mass="46165">MATGAFCGVAPFFFRRKIPGFEGKTVPHTNKSKNASKNIKDMKSSPVRKSCQVAGNFLMNTEFKNKISTFRDLLDLPPCVGSASVNELLIWTLKDLFKVYPRVKPNIPVSELEGASIHQTIKKRFFILDLKSINNLPLLALAMLEEMINLARERLFDMMDDDEDMRDYCPPTNAFGKTLSVSYSDMKNSLSSSPATPTSVLPEIWKVSTKGEKMSYSPPRLLPLRVQAVEKLNPIDLKRLSLHTFHHTVAQDLKYSVQVTTDKDQQLELQEERHSEVKEGDVIEVNQDFEMVDDMDKIDDINQECEMKAEVTKILVTNSTRVTGSNGRNWLGSPRIQLVAAPDTPTKEEINMVLPPPSPKLQSNDEEQVRTSLSSPPTSPPNAKHCCNPSTTATGDIGKYGNTNPTTTTPCYV</sequence>